<dbReference type="KEGG" id="slau:SLA_4222"/>
<protein>
    <submittedName>
        <fullName evidence="1">Uncharacterized protein</fullName>
    </submittedName>
</protein>
<name>A0A160P3P4_STRLU</name>
<organism evidence="1 2">
    <name type="scientific">Streptomyces laurentii</name>
    <dbReference type="NCBI Taxonomy" id="39478"/>
    <lineage>
        <taxon>Bacteria</taxon>
        <taxon>Bacillati</taxon>
        <taxon>Actinomycetota</taxon>
        <taxon>Actinomycetes</taxon>
        <taxon>Kitasatosporales</taxon>
        <taxon>Streptomycetaceae</taxon>
        <taxon>Streptomyces</taxon>
    </lineage>
</organism>
<dbReference type="EMBL" id="AP017424">
    <property type="protein sequence ID" value="BAU85110.1"/>
    <property type="molecule type" value="Genomic_DNA"/>
</dbReference>
<evidence type="ECO:0000313" key="1">
    <source>
        <dbReference type="EMBL" id="BAU85110.1"/>
    </source>
</evidence>
<dbReference type="InterPro" id="IPR047789">
    <property type="entry name" value="CU044_5270-like"/>
</dbReference>
<reference evidence="1 2" key="1">
    <citation type="journal article" date="2016" name="Genome Announc.">
        <title>Complete Genome Sequence of Thiostrepton-Producing Streptomyces laurentii ATCC 31255.</title>
        <authorList>
            <person name="Doi K."/>
            <person name="Fujino Y."/>
            <person name="Nagayoshi Y."/>
            <person name="Ohshima T."/>
            <person name="Ogata S."/>
        </authorList>
    </citation>
    <scope>NUCLEOTIDE SEQUENCE [LARGE SCALE GENOMIC DNA]</scope>
    <source>
        <strain evidence="1 2">ATCC 31255</strain>
    </source>
</reference>
<keyword evidence="2" id="KW-1185">Reference proteome</keyword>
<dbReference type="AlphaFoldDB" id="A0A160P3P4"/>
<dbReference type="Proteomes" id="UP000217676">
    <property type="component" value="Chromosome"/>
</dbReference>
<dbReference type="NCBIfam" id="NF038083">
    <property type="entry name" value="CU044_5270_fam"/>
    <property type="match status" value="1"/>
</dbReference>
<accession>A0A160P3P4</accession>
<gene>
    <name evidence="1" type="ORF">SLA_4222</name>
</gene>
<proteinExistence type="predicted"/>
<sequence>MEAAVVPIEAGSTVQLVSTVQQIATAATKQQTPEPKPGQYIYVKSEVSFQSTSNNADTGERKTWVQPLHPRPVNGKDIPGKAPSHLSYDWLKAQPTNPDALLKSIYATTGNTRDRDQRAFQEIKSIINEQLVPARTAAALYRAAAKIPGVVVVENSQDATGRTGLALARVDERYGERTELVFDRTTFAYLGSRGVQIKEYNGVKPGTVTERTAILERAVVDARKTRPTTHGTA</sequence>
<evidence type="ECO:0000313" key="2">
    <source>
        <dbReference type="Proteomes" id="UP000217676"/>
    </source>
</evidence>